<sequence length="154" mass="17291">MRPPLLTVMMHYPNRIKREDLYADIGWNDLVDNKAYNDTCAIRMSYGLLMAGVSLPGARMKAKAGVLKGRYMEPGQARLSNILRQQWGAPEVYKGEHAARNGIGLRTGVVSFFRIGGGHGGHIDLVVHKPGGRFQDCARVCFWDSETIWFWPLT</sequence>
<protein>
    <recommendedName>
        <fullName evidence="3">Type VI secretion system amidase effector protein Tae4</fullName>
    </recommendedName>
</protein>
<dbReference type="AlphaFoldDB" id="K9DUW5"/>
<dbReference type="PATRIC" id="fig|883126.3.peg.3613"/>
<evidence type="ECO:0000313" key="1">
    <source>
        <dbReference type="EMBL" id="EKU81130.1"/>
    </source>
</evidence>
<dbReference type="InterPro" id="IPR025562">
    <property type="entry name" value="Tae4"/>
</dbReference>
<reference evidence="1 2" key="1">
    <citation type="submission" date="2012-09" db="EMBL/GenBank/DDBJ databases">
        <title>The Genome Sequence of Massilia timonae CCUG 45783.</title>
        <authorList>
            <consortium name="The Broad Institute Genome Sequencing Platform"/>
            <person name="Earl A."/>
            <person name="Ward D."/>
            <person name="Feldgarden M."/>
            <person name="Gevers D."/>
            <person name="Huys G."/>
            <person name="Walker B."/>
            <person name="Young S.K."/>
            <person name="Zeng Q."/>
            <person name="Gargeya S."/>
            <person name="Fitzgerald M."/>
            <person name="Haas B."/>
            <person name="Abouelleil A."/>
            <person name="Alvarado L."/>
            <person name="Arachchi H.M."/>
            <person name="Berlin A.M."/>
            <person name="Chapman S.B."/>
            <person name="Goldberg J."/>
            <person name="Griggs A."/>
            <person name="Gujja S."/>
            <person name="Hansen M."/>
            <person name="Howarth C."/>
            <person name="Imamovic A."/>
            <person name="Larimer J."/>
            <person name="McCowen C."/>
            <person name="Montmayeur A."/>
            <person name="Murphy C."/>
            <person name="Neiman D."/>
            <person name="Pearson M."/>
            <person name="Priest M."/>
            <person name="Roberts A."/>
            <person name="Saif S."/>
            <person name="Shea T."/>
            <person name="Sisk P."/>
            <person name="Sykes S."/>
            <person name="Wortman J."/>
            <person name="Nusbaum C."/>
            <person name="Birren B."/>
        </authorList>
    </citation>
    <scope>NUCLEOTIDE SEQUENCE [LARGE SCALE GENOMIC DNA]</scope>
    <source>
        <strain evidence="1 2">CCUG 45783</strain>
    </source>
</reference>
<dbReference type="RefSeq" id="WP_005668668.1">
    <property type="nucleotide sequence ID" value="NZ_JH992924.1"/>
</dbReference>
<proteinExistence type="predicted"/>
<accession>K9DUW5</accession>
<dbReference type="Pfam" id="PF14113">
    <property type="entry name" value="Tae4"/>
    <property type="match status" value="1"/>
</dbReference>
<keyword evidence="2" id="KW-1185">Reference proteome</keyword>
<name>K9DUW5_9BURK</name>
<comment type="caution">
    <text evidence="1">The sequence shown here is derived from an EMBL/GenBank/DDBJ whole genome shotgun (WGS) entry which is preliminary data.</text>
</comment>
<evidence type="ECO:0000313" key="2">
    <source>
        <dbReference type="Proteomes" id="UP000009874"/>
    </source>
</evidence>
<dbReference type="Gene3D" id="3.90.1720.80">
    <property type="match status" value="1"/>
</dbReference>
<dbReference type="OrthoDB" id="1262040at2"/>
<gene>
    <name evidence="1" type="ORF">HMPREF9710_03589</name>
</gene>
<dbReference type="Gene3D" id="4.10.280.80">
    <property type="match status" value="1"/>
</dbReference>
<dbReference type="HOGENOM" id="CLU_1616264_0_0_4"/>
<dbReference type="Proteomes" id="UP000009874">
    <property type="component" value="Unassembled WGS sequence"/>
</dbReference>
<organism evidence="1 2">
    <name type="scientific">Massilia timonae CCUG 45783</name>
    <dbReference type="NCBI Taxonomy" id="883126"/>
    <lineage>
        <taxon>Bacteria</taxon>
        <taxon>Pseudomonadati</taxon>
        <taxon>Pseudomonadota</taxon>
        <taxon>Betaproteobacteria</taxon>
        <taxon>Burkholderiales</taxon>
        <taxon>Oxalobacteraceae</taxon>
        <taxon>Telluria group</taxon>
        <taxon>Massilia</taxon>
    </lineage>
</organism>
<evidence type="ECO:0008006" key="3">
    <source>
        <dbReference type="Google" id="ProtNLM"/>
    </source>
</evidence>
<dbReference type="EMBL" id="AGZI01000045">
    <property type="protein sequence ID" value="EKU81130.1"/>
    <property type="molecule type" value="Genomic_DNA"/>
</dbReference>